<keyword evidence="3" id="KW-1185">Reference proteome</keyword>
<evidence type="ECO:0000313" key="2">
    <source>
        <dbReference type="EMBL" id="OMO99809.1"/>
    </source>
</evidence>
<feature type="compositionally biased region" description="Basic and acidic residues" evidence="1">
    <location>
        <begin position="1"/>
        <end position="17"/>
    </location>
</feature>
<dbReference type="AlphaFoldDB" id="A0A1R3JY84"/>
<comment type="caution">
    <text evidence="2">The sequence shown here is derived from an EMBL/GenBank/DDBJ whole genome shotgun (WGS) entry which is preliminary data.</text>
</comment>
<protein>
    <submittedName>
        <fullName evidence="2">Uncharacterized protein</fullName>
    </submittedName>
</protein>
<organism evidence="2 3">
    <name type="scientific">Corchorus capsularis</name>
    <name type="common">Jute</name>
    <dbReference type="NCBI Taxonomy" id="210143"/>
    <lineage>
        <taxon>Eukaryota</taxon>
        <taxon>Viridiplantae</taxon>
        <taxon>Streptophyta</taxon>
        <taxon>Embryophyta</taxon>
        <taxon>Tracheophyta</taxon>
        <taxon>Spermatophyta</taxon>
        <taxon>Magnoliopsida</taxon>
        <taxon>eudicotyledons</taxon>
        <taxon>Gunneridae</taxon>
        <taxon>Pentapetalae</taxon>
        <taxon>rosids</taxon>
        <taxon>malvids</taxon>
        <taxon>Malvales</taxon>
        <taxon>Malvaceae</taxon>
        <taxon>Grewioideae</taxon>
        <taxon>Apeibeae</taxon>
        <taxon>Corchorus</taxon>
    </lineage>
</organism>
<feature type="compositionally biased region" description="Basic and acidic residues" evidence="1">
    <location>
        <begin position="38"/>
        <end position="66"/>
    </location>
</feature>
<gene>
    <name evidence="2" type="ORF">CCACVL1_03622</name>
</gene>
<feature type="region of interest" description="Disordered" evidence="1">
    <location>
        <begin position="1"/>
        <end position="87"/>
    </location>
</feature>
<proteinExistence type="predicted"/>
<name>A0A1R3JY84_COCAP</name>
<dbReference type="Proteomes" id="UP000188268">
    <property type="component" value="Unassembled WGS sequence"/>
</dbReference>
<dbReference type="EMBL" id="AWWV01006782">
    <property type="protein sequence ID" value="OMO99809.1"/>
    <property type="molecule type" value="Genomic_DNA"/>
</dbReference>
<dbReference type="Gramene" id="OMO99809">
    <property type="protein sequence ID" value="OMO99809"/>
    <property type="gene ID" value="CCACVL1_03622"/>
</dbReference>
<evidence type="ECO:0000313" key="3">
    <source>
        <dbReference type="Proteomes" id="UP000188268"/>
    </source>
</evidence>
<feature type="compositionally biased region" description="Polar residues" evidence="1">
    <location>
        <begin position="69"/>
        <end position="80"/>
    </location>
</feature>
<accession>A0A1R3JY84</accession>
<reference evidence="2 3" key="1">
    <citation type="submission" date="2013-09" db="EMBL/GenBank/DDBJ databases">
        <title>Corchorus capsularis genome sequencing.</title>
        <authorList>
            <person name="Alam M."/>
            <person name="Haque M.S."/>
            <person name="Islam M.S."/>
            <person name="Emdad E.M."/>
            <person name="Islam M.M."/>
            <person name="Ahmed B."/>
            <person name="Halim A."/>
            <person name="Hossen Q.M.M."/>
            <person name="Hossain M.Z."/>
            <person name="Ahmed R."/>
            <person name="Khan M.M."/>
            <person name="Islam R."/>
            <person name="Rashid M.M."/>
            <person name="Khan S.A."/>
            <person name="Rahman M.S."/>
            <person name="Alam M."/>
        </authorList>
    </citation>
    <scope>NUCLEOTIDE SEQUENCE [LARGE SCALE GENOMIC DNA]</scope>
    <source>
        <strain evidence="3">cv. CVL-1</strain>
        <tissue evidence="2">Whole seedling</tissue>
    </source>
</reference>
<sequence>MGLDKKLEIESGTKIEEGPAGDCRQPKRRFKVAANRTKKGEAMDTKRRKIETNDKQVLDWPAKDDNESQDSGSHDSSNANEGMGFGQ</sequence>
<evidence type="ECO:0000256" key="1">
    <source>
        <dbReference type="SAM" id="MobiDB-lite"/>
    </source>
</evidence>